<dbReference type="GO" id="GO:0020037">
    <property type="term" value="F:heme binding"/>
    <property type="evidence" value="ECO:0007669"/>
    <property type="project" value="InterPro"/>
</dbReference>
<evidence type="ECO:0000313" key="6">
    <source>
        <dbReference type="EMBL" id="OJJ42588.1"/>
    </source>
</evidence>
<keyword evidence="5" id="KW-0503">Monooxygenase</keyword>
<keyword evidence="7" id="KW-1185">Reference proteome</keyword>
<evidence type="ECO:0000256" key="4">
    <source>
        <dbReference type="PIRSR" id="PIRSR602401-1"/>
    </source>
</evidence>
<dbReference type="GO" id="GO:0006707">
    <property type="term" value="P:cholesterol catabolic process"/>
    <property type="evidence" value="ECO:0007669"/>
    <property type="project" value="InterPro"/>
</dbReference>
<dbReference type="SUPFAM" id="SSF48264">
    <property type="entry name" value="Cytochrome P450"/>
    <property type="match status" value="1"/>
</dbReference>
<dbReference type="Proteomes" id="UP000184188">
    <property type="component" value="Unassembled WGS sequence"/>
</dbReference>
<dbReference type="PANTHER" id="PTHR24293:SF0">
    <property type="entry name" value="CYP46A1 PROTEIN-RELATED"/>
    <property type="match status" value="1"/>
</dbReference>
<accession>A0A1L9S5Z2</accession>
<dbReference type="RefSeq" id="XP_022577098.1">
    <property type="nucleotide sequence ID" value="XM_022720878.1"/>
</dbReference>
<name>A0A1L9S5Z2_9EURO</name>
<dbReference type="GeneID" id="34607343"/>
<dbReference type="PRINTS" id="PR00463">
    <property type="entry name" value="EP450I"/>
</dbReference>
<dbReference type="InterPro" id="IPR039983">
    <property type="entry name" value="CYP46A1"/>
</dbReference>
<dbReference type="InterPro" id="IPR002401">
    <property type="entry name" value="Cyt_P450_E_grp-I"/>
</dbReference>
<comment type="cofactor">
    <cofactor evidence="4">
        <name>heme</name>
        <dbReference type="ChEBI" id="CHEBI:30413"/>
    </cofactor>
</comment>
<dbReference type="OrthoDB" id="1470350at2759"/>
<dbReference type="AlphaFoldDB" id="A0A1L9S5Z2"/>
<evidence type="ECO:0000256" key="3">
    <source>
        <dbReference type="ARBA" id="ARBA00023004"/>
    </source>
</evidence>
<dbReference type="PROSITE" id="PS00086">
    <property type="entry name" value="CYTOCHROME_P450"/>
    <property type="match status" value="1"/>
</dbReference>
<protein>
    <recommendedName>
        <fullName evidence="8">Cytochrome P450</fullName>
    </recommendedName>
</protein>
<evidence type="ECO:0000256" key="1">
    <source>
        <dbReference type="ARBA" id="ARBA00022723"/>
    </source>
</evidence>
<dbReference type="Pfam" id="PF00067">
    <property type="entry name" value="p450"/>
    <property type="match status" value="2"/>
</dbReference>
<dbReference type="VEuPathDB" id="FungiDB:ASPZODRAFT_105007"/>
<feature type="binding site" description="axial binding residue" evidence="4">
    <location>
        <position position="418"/>
    </location>
    <ligand>
        <name>heme</name>
        <dbReference type="ChEBI" id="CHEBI:30413"/>
    </ligand>
    <ligandPart>
        <name>Fe</name>
        <dbReference type="ChEBI" id="CHEBI:18248"/>
    </ligandPart>
</feature>
<dbReference type="PANTHER" id="PTHR24293">
    <property type="entry name" value="CYTOCHROME P450 FAMILY 46 SUBFAMILY A"/>
    <property type="match status" value="1"/>
</dbReference>
<dbReference type="EMBL" id="KV878358">
    <property type="protein sequence ID" value="OJJ42588.1"/>
    <property type="molecule type" value="Genomic_DNA"/>
</dbReference>
<dbReference type="InterPro" id="IPR001128">
    <property type="entry name" value="Cyt_P450"/>
</dbReference>
<dbReference type="Gene3D" id="1.10.630.10">
    <property type="entry name" value="Cytochrome P450"/>
    <property type="match status" value="2"/>
</dbReference>
<dbReference type="PRINTS" id="PR00385">
    <property type="entry name" value="P450"/>
</dbReference>
<evidence type="ECO:0000256" key="5">
    <source>
        <dbReference type="RuleBase" id="RU000461"/>
    </source>
</evidence>
<organism evidence="6 7">
    <name type="scientific">Penicilliopsis zonata CBS 506.65</name>
    <dbReference type="NCBI Taxonomy" id="1073090"/>
    <lineage>
        <taxon>Eukaryota</taxon>
        <taxon>Fungi</taxon>
        <taxon>Dikarya</taxon>
        <taxon>Ascomycota</taxon>
        <taxon>Pezizomycotina</taxon>
        <taxon>Eurotiomycetes</taxon>
        <taxon>Eurotiomycetidae</taxon>
        <taxon>Eurotiales</taxon>
        <taxon>Aspergillaceae</taxon>
        <taxon>Penicilliopsis</taxon>
    </lineage>
</organism>
<evidence type="ECO:0000256" key="2">
    <source>
        <dbReference type="ARBA" id="ARBA00023002"/>
    </source>
</evidence>
<sequence length="472" mass="54155">MAVILSFSEYTMLRAMFALLLPVLALLLRFIYRYRNARCQFPGPPVTNFWLGNLDQTMADDVYDKWLLWNRQYGHVFQTWNGPFSRVIYIGNPQMISKIASMNWPKSAVQYEGFKPLSGDALFLQTDHERWHRQRKRLAPAFQPHIIKGQYAALADHLTDYIRHIDTAADAQTTVELSSLHVLLSLDFVGTVAYGARFHAIRQGPDCRISRLLETILPELMKCGLFPLRKTFPILSKTRQMYRAIAELRAMAATAVQNARQDANHSEQSRKIFEILAKYVCLCYSPLPILPRFLTINSYLRHPDILAKLRAEVDAQIPFGVAIPSLDQVELPYLNMVLKETMRYRSTGFGTFRTCPVDSEIDGVVLPANTTLALWNPAVHRDPTLWEDADRFDPERWRPGQVKIKGSYFPFSYGPRSCIGQGLSMLIMTLTLATLFRRYDLSLEPGFEMECLPSFTLRPKRGLPVRVVRRTS</sequence>
<keyword evidence="4 5" id="KW-0349">Heme</keyword>
<gene>
    <name evidence="6" type="ORF">ASPZODRAFT_105007</name>
</gene>
<reference evidence="7" key="1">
    <citation type="journal article" date="2017" name="Genome Biol.">
        <title>Comparative genomics reveals high biological diversity and specific adaptations in the industrially and medically important fungal genus Aspergillus.</title>
        <authorList>
            <person name="de Vries R.P."/>
            <person name="Riley R."/>
            <person name="Wiebenga A."/>
            <person name="Aguilar-Osorio G."/>
            <person name="Amillis S."/>
            <person name="Uchima C.A."/>
            <person name="Anderluh G."/>
            <person name="Asadollahi M."/>
            <person name="Askin M."/>
            <person name="Barry K."/>
            <person name="Battaglia E."/>
            <person name="Bayram O."/>
            <person name="Benocci T."/>
            <person name="Braus-Stromeyer S.A."/>
            <person name="Caldana C."/>
            <person name="Canovas D."/>
            <person name="Cerqueira G.C."/>
            <person name="Chen F."/>
            <person name="Chen W."/>
            <person name="Choi C."/>
            <person name="Clum A."/>
            <person name="Dos Santos R.A."/>
            <person name="Damasio A.R."/>
            <person name="Diallinas G."/>
            <person name="Emri T."/>
            <person name="Fekete E."/>
            <person name="Flipphi M."/>
            <person name="Freyberg S."/>
            <person name="Gallo A."/>
            <person name="Gournas C."/>
            <person name="Habgood R."/>
            <person name="Hainaut M."/>
            <person name="Harispe M.L."/>
            <person name="Henrissat B."/>
            <person name="Hilden K.S."/>
            <person name="Hope R."/>
            <person name="Hossain A."/>
            <person name="Karabika E."/>
            <person name="Karaffa L."/>
            <person name="Karanyi Z."/>
            <person name="Krasevec N."/>
            <person name="Kuo A."/>
            <person name="Kusch H."/>
            <person name="LaButti K."/>
            <person name="Lagendijk E.L."/>
            <person name="Lapidus A."/>
            <person name="Levasseur A."/>
            <person name="Lindquist E."/>
            <person name="Lipzen A."/>
            <person name="Logrieco A.F."/>
            <person name="MacCabe A."/>
            <person name="Maekelae M.R."/>
            <person name="Malavazi I."/>
            <person name="Melin P."/>
            <person name="Meyer V."/>
            <person name="Mielnichuk N."/>
            <person name="Miskei M."/>
            <person name="Molnar A.P."/>
            <person name="Mule G."/>
            <person name="Ngan C.Y."/>
            <person name="Orejas M."/>
            <person name="Orosz E."/>
            <person name="Ouedraogo J.P."/>
            <person name="Overkamp K.M."/>
            <person name="Park H.-S."/>
            <person name="Perrone G."/>
            <person name="Piumi F."/>
            <person name="Punt P.J."/>
            <person name="Ram A.F."/>
            <person name="Ramon A."/>
            <person name="Rauscher S."/>
            <person name="Record E."/>
            <person name="Riano-Pachon D.M."/>
            <person name="Robert V."/>
            <person name="Roehrig J."/>
            <person name="Ruller R."/>
            <person name="Salamov A."/>
            <person name="Salih N.S."/>
            <person name="Samson R.A."/>
            <person name="Sandor E."/>
            <person name="Sanguinetti M."/>
            <person name="Schuetze T."/>
            <person name="Sepcic K."/>
            <person name="Shelest E."/>
            <person name="Sherlock G."/>
            <person name="Sophianopoulou V."/>
            <person name="Squina F.M."/>
            <person name="Sun H."/>
            <person name="Susca A."/>
            <person name="Todd R.B."/>
            <person name="Tsang A."/>
            <person name="Unkles S.E."/>
            <person name="van de Wiele N."/>
            <person name="van Rossen-Uffink D."/>
            <person name="Oliveira J.V."/>
            <person name="Vesth T.C."/>
            <person name="Visser J."/>
            <person name="Yu J.-H."/>
            <person name="Zhou M."/>
            <person name="Andersen M.R."/>
            <person name="Archer D.B."/>
            <person name="Baker S.E."/>
            <person name="Benoit I."/>
            <person name="Brakhage A.A."/>
            <person name="Braus G.H."/>
            <person name="Fischer R."/>
            <person name="Frisvad J.C."/>
            <person name="Goldman G.H."/>
            <person name="Houbraken J."/>
            <person name="Oakley B."/>
            <person name="Pocsi I."/>
            <person name="Scazzocchio C."/>
            <person name="Seiboth B."/>
            <person name="vanKuyk P.A."/>
            <person name="Wortman J."/>
            <person name="Dyer P.S."/>
            <person name="Grigoriev I.V."/>
        </authorList>
    </citation>
    <scope>NUCLEOTIDE SEQUENCE [LARGE SCALE GENOMIC DNA]</scope>
    <source>
        <strain evidence="7">CBS 506.65</strain>
    </source>
</reference>
<keyword evidence="1 4" id="KW-0479">Metal-binding</keyword>
<dbReference type="InterPro" id="IPR017972">
    <property type="entry name" value="Cyt_P450_CS"/>
</dbReference>
<dbReference type="GO" id="GO:0005506">
    <property type="term" value="F:iron ion binding"/>
    <property type="evidence" value="ECO:0007669"/>
    <property type="project" value="InterPro"/>
</dbReference>
<comment type="similarity">
    <text evidence="5">Belongs to the cytochrome P450 family.</text>
</comment>
<evidence type="ECO:0000313" key="7">
    <source>
        <dbReference type="Proteomes" id="UP000184188"/>
    </source>
</evidence>
<proteinExistence type="inferred from homology"/>
<dbReference type="GO" id="GO:0033781">
    <property type="term" value="F:cholesterol 24-hydroxylase activity"/>
    <property type="evidence" value="ECO:0007669"/>
    <property type="project" value="InterPro"/>
</dbReference>
<keyword evidence="2 5" id="KW-0560">Oxidoreductase</keyword>
<keyword evidence="3 4" id="KW-0408">Iron</keyword>
<dbReference type="STRING" id="1073090.A0A1L9S5Z2"/>
<dbReference type="InterPro" id="IPR036396">
    <property type="entry name" value="Cyt_P450_sf"/>
</dbReference>
<evidence type="ECO:0008006" key="8">
    <source>
        <dbReference type="Google" id="ProtNLM"/>
    </source>
</evidence>